<keyword evidence="3" id="KW-0378">Hydrolase</keyword>
<organism evidence="6 7">
    <name type="scientific">Prorocentrum cordatum</name>
    <dbReference type="NCBI Taxonomy" id="2364126"/>
    <lineage>
        <taxon>Eukaryota</taxon>
        <taxon>Sar</taxon>
        <taxon>Alveolata</taxon>
        <taxon>Dinophyceae</taxon>
        <taxon>Prorocentrales</taxon>
        <taxon>Prorocentraceae</taxon>
        <taxon>Prorocentrum</taxon>
    </lineage>
</organism>
<dbReference type="InterPro" id="IPR005320">
    <property type="entry name" value="Peptidase_S51"/>
</dbReference>
<evidence type="ECO:0000256" key="4">
    <source>
        <dbReference type="ARBA" id="ARBA00022825"/>
    </source>
</evidence>
<evidence type="ECO:0000313" key="6">
    <source>
        <dbReference type="EMBL" id="CAK0841542.1"/>
    </source>
</evidence>
<keyword evidence="2" id="KW-0645">Protease</keyword>
<feature type="compositionally biased region" description="Basic and acidic residues" evidence="5">
    <location>
        <begin position="1"/>
        <end position="11"/>
    </location>
</feature>
<dbReference type="SUPFAM" id="SSF52317">
    <property type="entry name" value="Class I glutamine amidotransferase-like"/>
    <property type="match status" value="1"/>
</dbReference>
<keyword evidence="7" id="KW-1185">Reference proteome</keyword>
<protein>
    <recommendedName>
        <fullName evidence="8">DUF1593 domain-containing protein</fullName>
    </recommendedName>
</protein>
<sequence length="479" mass="53283">MRTLRGNDKGRWGANHRPGIGDTSSIDRRWAPDSEAAPFWTGRRCRAPIGGERAMRGRLGVDASPLCLSPPISLPPRHLSFTPRSSRRSTAVSTSSAHANMKVILTSDLFSTGKTRPIMKEVLSGMLGHRRGLKALWIHDARAGWGHLDMTQVWLMDTLQEVKEFGRCGLDTSMGLWLDRWGDGGNLTLTENIRWALLPGQGYKPVSVETVKARLDEASVLYVPGGNPFTFMKNIRSPMGRQVWEHALGRILSGDLVYIARSAGTILAGYRTDTSADPRPSTWNSDEDLAGLNLVPWKIAIRPHYHAFYVMVQTAHSREWRAQHPCCSGWSQDDFLESLAENHPDVHGIRMGDGDFMTFYANRLSFMHGDTKVQDTVDDLSELFTRNDNPVADAELPDGHTYACCCGKADGGMSVTCELRRTDNHWLFWSSARDCSDLAPSGYYSWHEVPEAWSDLENAGSCAVPTSKIDHLILQSDDA</sequence>
<comment type="caution">
    <text evidence="6">The sequence shown here is derived from an EMBL/GenBank/DDBJ whole genome shotgun (WGS) entry which is preliminary data.</text>
</comment>
<evidence type="ECO:0008006" key="8">
    <source>
        <dbReference type="Google" id="ProtNLM"/>
    </source>
</evidence>
<evidence type="ECO:0000313" key="7">
    <source>
        <dbReference type="Proteomes" id="UP001189429"/>
    </source>
</evidence>
<gene>
    <name evidence="6" type="ORF">PCOR1329_LOCUS36714</name>
</gene>
<dbReference type="Gene3D" id="3.40.50.880">
    <property type="match status" value="1"/>
</dbReference>
<dbReference type="InterPro" id="IPR029062">
    <property type="entry name" value="Class_I_gatase-like"/>
</dbReference>
<feature type="region of interest" description="Disordered" evidence="5">
    <location>
        <begin position="1"/>
        <end position="28"/>
    </location>
</feature>
<evidence type="ECO:0000256" key="1">
    <source>
        <dbReference type="ARBA" id="ARBA00006534"/>
    </source>
</evidence>
<proteinExistence type="inferred from homology"/>
<keyword evidence="4" id="KW-0720">Serine protease</keyword>
<dbReference type="EMBL" id="CAUYUJ010014462">
    <property type="protein sequence ID" value="CAK0841542.1"/>
    <property type="molecule type" value="Genomic_DNA"/>
</dbReference>
<reference evidence="6" key="1">
    <citation type="submission" date="2023-10" db="EMBL/GenBank/DDBJ databases">
        <authorList>
            <person name="Chen Y."/>
            <person name="Shah S."/>
            <person name="Dougan E. K."/>
            <person name="Thang M."/>
            <person name="Chan C."/>
        </authorList>
    </citation>
    <scope>NUCLEOTIDE SEQUENCE [LARGE SCALE GENOMIC DNA]</scope>
</reference>
<evidence type="ECO:0000256" key="3">
    <source>
        <dbReference type="ARBA" id="ARBA00022801"/>
    </source>
</evidence>
<evidence type="ECO:0000256" key="5">
    <source>
        <dbReference type="SAM" id="MobiDB-lite"/>
    </source>
</evidence>
<dbReference type="Proteomes" id="UP001189429">
    <property type="component" value="Unassembled WGS sequence"/>
</dbReference>
<name>A0ABN9T8U2_9DINO</name>
<dbReference type="Pfam" id="PF03575">
    <property type="entry name" value="Peptidase_S51"/>
    <property type="match status" value="1"/>
</dbReference>
<comment type="similarity">
    <text evidence="1">Belongs to the peptidase S51 family.</text>
</comment>
<accession>A0ABN9T8U2</accession>
<evidence type="ECO:0000256" key="2">
    <source>
        <dbReference type="ARBA" id="ARBA00022670"/>
    </source>
</evidence>